<protein>
    <submittedName>
        <fullName evidence="1">Uncharacterized protein</fullName>
    </submittedName>
</protein>
<evidence type="ECO:0000313" key="1">
    <source>
        <dbReference type="EMBL" id="CAD9665841.1"/>
    </source>
</evidence>
<name>A0A7S2RAY6_9STRA</name>
<dbReference type="AlphaFoldDB" id="A0A7S2RAY6"/>
<sequence>MDRGSETEGVDGVILQEATHLVPLELNIDESSNLSALDAGSVPTLPVAKEKLGKLIAERKKMKQVLRSYYATDDSLLCDPEQENLDQENSLPSWNVQKKKTLAKGIVHRVYVLCRTEASEKVLVKCVSNKEGGYSALGGAELAFGEELFVSAARQVGEILGTPCNSCAVFTVKDRIDKVKDEHTIETYIQTWINPDGNVLNKDYVWMEKEKLDL</sequence>
<dbReference type="EMBL" id="HBHK01002567">
    <property type="protein sequence ID" value="CAD9665841.1"/>
    <property type="molecule type" value="Transcribed_RNA"/>
</dbReference>
<accession>A0A7S2RAY6</accession>
<gene>
    <name evidence="1" type="ORF">QSP1433_LOCUS1505</name>
</gene>
<reference evidence="1" key="1">
    <citation type="submission" date="2021-01" db="EMBL/GenBank/DDBJ databases">
        <authorList>
            <person name="Corre E."/>
            <person name="Pelletier E."/>
            <person name="Niang G."/>
            <person name="Scheremetjew M."/>
            <person name="Finn R."/>
            <person name="Kale V."/>
            <person name="Holt S."/>
            <person name="Cochrane G."/>
            <person name="Meng A."/>
            <person name="Brown T."/>
            <person name="Cohen L."/>
        </authorList>
    </citation>
    <scope>NUCLEOTIDE SEQUENCE</scope>
    <source>
        <strain evidence="1">NY070348D</strain>
    </source>
</reference>
<proteinExistence type="predicted"/>
<organism evidence="1">
    <name type="scientific">Mucochytrium quahogii</name>
    <dbReference type="NCBI Taxonomy" id="96639"/>
    <lineage>
        <taxon>Eukaryota</taxon>
        <taxon>Sar</taxon>
        <taxon>Stramenopiles</taxon>
        <taxon>Bigyra</taxon>
        <taxon>Labyrinthulomycetes</taxon>
        <taxon>Thraustochytrida</taxon>
        <taxon>Thraustochytriidae</taxon>
        <taxon>Mucochytrium</taxon>
    </lineage>
</organism>